<evidence type="ECO:0000313" key="1">
    <source>
        <dbReference type="EMBL" id="EGG25371.1"/>
    </source>
</evidence>
<dbReference type="EMBL" id="GL883006">
    <property type="protein sequence ID" value="EGG25371.1"/>
    <property type="molecule type" value="Genomic_DNA"/>
</dbReference>
<dbReference type="AlphaFoldDB" id="F4PIE2"/>
<dbReference type="GeneID" id="14876919"/>
<sequence>MTTSLVLSPPSPVALIEPSPQVPRPFYFFK</sequence>
<dbReference type="RefSeq" id="XP_004363222.1">
    <property type="nucleotide sequence ID" value="XM_004363165.1"/>
</dbReference>
<dbReference type="Proteomes" id="UP000007797">
    <property type="component" value="Unassembled WGS sequence"/>
</dbReference>
<proteinExistence type="predicted"/>
<name>F4PIE2_CACFS</name>
<protein>
    <submittedName>
        <fullName evidence="1">Uncharacterized protein</fullName>
    </submittedName>
</protein>
<keyword evidence="2" id="KW-1185">Reference proteome</keyword>
<evidence type="ECO:0000313" key="2">
    <source>
        <dbReference type="Proteomes" id="UP000007797"/>
    </source>
</evidence>
<dbReference type="KEGG" id="dfa:DFA_03620"/>
<reference evidence="2" key="1">
    <citation type="journal article" date="2011" name="Genome Res.">
        <title>Phylogeny-wide analysis of social amoeba genomes highlights ancient origins for complex intercellular communication.</title>
        <authorList>
            <person name="Heidel A.J."/>
            <person name="Lawal H.M."/>
            <person name="Felder M."/>
            <person name="Schilde C."/>
            <person name="Helps N.R."/>
            <person name="Tunggal B."/>
            <person name="Rivero F."/>
            <person name="John U."/>
            <person name="Schleicher M."/>
            <person name="Eichinger L."/>
            <person name="Platzer M."/>
            <person name="Noegel A.A."/>
            <person name="Schaap P."/>
            <person name="Gloeckner G."/>
        </authorList>
    </citation>
    <scope>NUCLEOTIDE SEQUENCE [LARGE SCALE GENOMIC DNA]</scope>
    <source>
        <strain evidence="2">SH3</strain>
    </source>
</reference>
<organism evidence="1 2">
    <name type="scientific">Cavenderia fasciculata</name>
    <name type="common">Slime mold</name>
    <name type="synonym">Dictyostelium fasciculatum</name>
    <dbReference type="NCBI Taxonomy" id="261658"/>
    <lineage>
        <taxon>Eukaryota</taxon>
        <taxon>Amoebozoa</taxon>
        <taxon>Evosea</taxon>
        <taxon>Eumycetozoa</taxon>
        <taxon>Dictyostelia</taxon>
        <taxon>Acytosteliales</taxon>
        <taxon>Cavenderiaceae</taxon>
        <taxon>Cavenderia</taxon>
    </lineage>
</organism>
<gene>
    <name evidence="1" type="ORF">DFA_03620</name>
</gene>
<accession>F4PIE2</accession>